<evidence type="ECO:0000256" key="2">
    <source>
        <dbReference type="SAM" id="MobiDB-lite"/>
    </source>
</evidence>
<dbReference type="OMA" id="WDNYDPR"/>
<feature type="compositionally biased region" description="Low complexity" evidence="2">
    <location>
        <begin position="1"/>
        <end position="10"/>
    </location>
</feature>
<feature type="compositionally biased region" description="Acidic residues" evidence="2">
    <location>
        <begin position="387"/>
        <end position="402"/>
    </location>
</feature>
<feature type="region of interest" description="Disordered" evidence="2">
    <location>
        <begin position="592"/>
        <end position="649"/>
    </location>
</feature>
<gene>
    <name evidence="4" type="ORF">HMPREF1120_04206</name>
</gene>
<dbReference type="eggNOG" id="KOG2409">
    <property type="taxonomic scope" value="Eukaryota"/>
</dbReference>
<feature type="compositionally biased region" description="Basic and acidic residues" evidence="2">
    <location>
        <begin position="418"/>
        <end position="430"/>
    </location>
</feature>
<dbReference type="EMBL" id="JH226132">
    <property type="protein sequence ID" value="EHY56106.1"/>
    <property type="molecule type" value="Genomic_DNA"/>
</dbReference>
<dbReference type="PANTHER" id="PTHR14490">
    <property type="entry name" value="ZINC FINGER, ZZ TYPE"/>
    <property type="match status" value="1"/>
</dbReference>
<protein>
    <recommendedName>
        <fullName evidence="3">Kri1-like C-terminal domain-containing protein</fullName>
    </recommendedName>
</protein>
<feature type="region of interest" description="Disordered" evidence="2">
    <location>
        <begin position="1"/>
        <end position="223"/>
    </location>
</feature>
<dbReference type="GO" id="GO:0005730">
    <property type="term" value="C:nucleolus"/>
    <property type="evidence" value="ECO:0007669"/>
    <property type="project" value="TreeGrafter"/>
</dbReference>
<dbReference type="Pfam" id="PF05178">
    <property type="entry name" value="Kri1"/>
    <property type="match status" value="1"/>
</dbReference>
<evidence type="ECO:0000256" key="1">
    <source>
        <dbReference type="ARBA" id="ARBA00007473"/>
    </source>
</evidence>
<feature type="compositionally biased region" description="Basic residues" evidence="2">
    <location>
        <begin position="407"/>
        <end position="417"/>
    </location>
</feature>
<dbReference type="RefSeq" id="XP_009156567.1">
    <property type="nucleotide sequence ID" value="XM_009158319.1"/>
</dbReference>
<reference evidence="4" key="1">
    <citation type="submission" date="2011-07" db="EMBL/GenBank/DDBJ databases">
        <title>The Genome Sequence of Exophiala (Wangiella) dermatitidis NIH/UT8656.</title>
        <authorList>
            <consortium name="The Broad Institute Genome Sequencing Platform"/>
            <person name="Cuomo C."/>
            <person name="Wang Z."/>
            <person name="Hunicke-Smith S."/>
            <person name="Szanislo P.J."/>
            <person name="Earl A."/>
            <person name="Young S.K."/>
            <person name="Zeng Q."/>
            <person name="Gargeya S."/>
            <person name="Fitzgerald M."/>
            <person name="Haas B."/>
            <person name="Abouelleil A."/>
            <person name="Alvarado L."/>
            <person name="Arachchi H.M."/>
            <person name="Berlin A."/>
            <person name="Brown A."/>
            <person name="Chapman S.B."/>
            <person name="Chen Z."/>
            <person name="Dunbar C."/>
            <person name="Freedman E."/>
            <person name="Gearin G."/>
            <person name="Gellesch M."/>
            <person name="Goldberg J."/>
            <person name="Griggs A."/>
            <person name="Gujja S."/>
            <person name="Heiman D."/>
            <person name="Howarth C."/>
            <person name="Larson L."/>
            <person name="Lui A."/>
            <person name="MacDonald P.J.P."/>
            <person name="Montmayeur A."/>
            <person name="Murphy C."/>
            <person name="Neiman D."/>
            <person name="Pearson M."/>
            <person name="Priest M."/>
            <person name="Roberts A."/>
            <person name="Saif S."/>
            <person name="Shea T."/>
            <person name="Shenoy N."/>
            <person name="Sisk P."/>
            <person name="Stolte C."/>
            <person name="Sykes S."/>
            <person name="Wortman J."/>
            <person name="Nusbaum C."/>
            <person name="Birren B."/>
        </authorList>
    </citation>
    <scope>NUCLEOTIDE SEQUENCE</scope>
    <source>
        <strain evidence="4">NIH/UT8656</strain>
    </source>
</reference>
<dbReference type="Pfam" id="PF12936">
    <property type="entry name" value="Kri1_C"/>
    <property type="match status" value="1"/>
</dbReference>
<dbReference type="VEuPathDB" id="FungiDB:HMPREF1120_04206"/>
<feature type="compositionally biased region" description="Basic and acidic residues" evidence="2">
    <location>
        <begin position="472"/>
        <end position="490"/>
    </location>
</feature>
<dbReference type="OrthoDB" id="10252032at2759"/>
<dbReference type="FunCoup" id="H6BWP5">
    <property type="interactions" value="627"/>
</dbReference>
<dbReference type="PANTHER" id="PTHR14490:SF5">
    <property type="entry name" value="PROTEIN KRI1 HOMOLOG"/>
    <property type="match status" value="1"/>
</dbReference>
<feature type="compositionally biased region" description="Basic and acidic residues" evidence="2">
    <location>
        <begin position="274"/>
        <end position="331"/>
    </location>
</feature>
<dbReference type="GO" id="GO:0030686">
    <property type="term" value="C:90S preribosome"/>
    <property type="evidence" value="ECO:0007669"/>
    <property type="project" value="TreeGrafter"/>
</dbReference>
<dbReference type="HOGENOM" id="CLU_009647_3_0_1"/>
<comment type="similarity">
    <text evidence="1">Belongs to the KRI1 family.</text>
</comment>
<feature type="compositionally biased region" description="Basic and acidic residues" evidence="2">
    <location>
        <begin position="26"/>
        <end position="52"/>
    </location>
</feature>
<evidence type="ECO:0000313" key="4">
    <source>
        <dbReference type="EMBL" id="EHY56106.1"/>
    </source>
</evidence>
<sequence>MARDLLSSDGSDSEDASAEVQAGELKVNEEFARRFEYNKKREEMQRLEDKLGKTTTGKRKRDDEDDDTSDDDSESSSETEDEGELVTETIDKQIMETINAIRSKDPRVYDSSAKFYTEEDDETQTQQPKPKKEKPMHLQDYHRQNLLNGITTTEEEDQDAPMTYTQEQEHLKKSIVSEIHAAAAAESEEEAEKGDDDFLVAKPKEKQSQTEAKQQQVVTLDVENADKDPETFLSNFMVSRAWAAPTDPNLHPFESDDDEEERRADEFEEAYNLRFEDPEKSNEKLRSHARDLAEKYSVRRKEVNPRQKKREAEKARKEAEKQQRKEEKARLRKLKIEELEEKVKKIKQAAGLKTKDIRPEDWAHLVEEDWDDAKWEEEMQKRFGDEYYAEQEAESDEDNDETNSDKKKNKKKKKIRKPKFDDDIDIKDIVPDFEEEELQKPAISLSDADEGEAEDEAEAEDSTAAQKKKQMKKSELKKLKEEEKRDAKKERRIIEQLVDHQLQFELESSLLPSQKKQKQAAGGFRYRETSPKSFGLTARDILLADDKQLNEFAGLKKLASFRDPEKKRKDAKHLGKKARLRKWRLETFGSEEGVQASELVPAEPKPQQAEAGPNAEADDETTTVDIRTSGKKKRRRKNKNKTAAQETEA</sequence>
<dbReference type="InterPro" id="IPR024626">
    <property type="entry name" value="Kri1-like_C"/>
</dbReference>
<keyword evidence="5" id="KW-1185">Reference proteome</keyword>
<organism evidence="4 5">
    <name type="scientific">Exophiala dermatitidis (strain ATCC 34100 / CBS 525.76 / NIH/UT8656)</name>
    <name type="common">Black yeast</name>
    <name type="synonym">Wangiella dermatitidis</name>
    <dbReference type="NCBI Taxonomy" id="858893"/>
    <lineage>
        <taxon>Eukaryota</taxon>
        <taxon>Fungi</taxon>
        <taxon>Dikarya</taxon>
        <taxon>Ascomycota</taxon>
        <taxon>Pezizomycotina</taxon>
        <taxon>Eurotiomycetes</taxon>
        <taxon>Chaetothyriomycetidae</taxon>
        <taxon>Chaetothyriales</taxon>
        <taxon>Herpotrichiellaceae</taxon>
        <taxon>Exophiala</taxon>
    </lineage>
</organism>
<dbReference type="GO" id="GO:0000447">
    <property type="term" value="P:endonucleolytic cleavage in ITS1 to separate SSU-rRNA from 5.8S rRNA and LSU-rRNA from tricistronic rRNA transcript (SSU-rRNA, 5.8S rRNA, LSU-rRNA)"/>
    <property type="evidence" value="ECO:0007669"/>
    <property type="project" value="TreeGrafter"/>
</dbReference>
<dbReference type="GeneID" id="20308845"/>
<accession>H6BWP5</accession>
<dbReference type="STRING" id="858893.H6BWP5"/>
<feature type="domain" description="Kri1-like C-terminal" evidence="3">
    <location>
        <begin position="494"/>
        <end position="586"/>
    </location>
</feature>
<dbReference type="Proteomes" id="UP000007304">
    <property type="component" value="Unassembled WGS sequence"/>
</dbReference>
<evidence type="ECO:0000259" key="3">
    <source>
        <dbReference type="Pfam" id="PF12936"/>
    </source>
</evidence>
<feature type="compositionally biased region" description="Acidic residues" evidence="2">
    <location>
        <begin position="63"/>
        <end position="85"/>
    </location>
</feature>
<feature type="compositionally biased region" description="Basic residues" evidence="2">
    <location>
        <begin position="629"/>
        <end position="640"/>
    </location>
</feature>
<feature type="compositionally biased region" description="Polar residues" evidence="2">
    <location>
        <begin position="209"/>
        <end position="218"/>
    </location>
</feature>
<feature type="region of interest" description="Disordered" evidence="2">
    <location>
        <begin position="244"/>
        <end position="331"/>
    </location>
</feature>
<feature type="compositionally biased region" description="Acidic residues" evidence="2">
    <location>
        <begin position="447"/>
        <end position="461"/>
    </location>
</feature>
<dbReference type="InterPro" id="IPR018034">
    <property type="entry name" value="Kri1"/>
</dbReference>
<feature type="compositionally biased region" description="Acidic residues" evidence="2">
    <location>
        <begin position="186"/>
        <end position="198"/>
    </location>
</feature>
<name>H6BWP5_EXODN</name>
<dbReference type="InParanoid" id="H6BWP5"/>
<feature type="region of interest" description="Disordered" evidence="2">
    <location>
        <begin position="385"/>
        <end position="490"/>
    </location>
</feature>
<dbReference type="AlphaFoldDB" id="H6BWP5"/>
<feature type="compositionally biased region" description="Basic and acidic residues" evidence="2">
    <location>
        <begin position="133"/>
        <end position="143"/>
    </location>
</feature>
<proteinExistence type="inferred from homology"/>
<evidence type="ECO:0000313" key="5">
    <source>
        <dbReference type="Proteomes" id="UP000007304"/>
    </source>
</evidence>